<accession>A0A1F5YKL9</accession>
<keyword evidence="3" id="KW-0813">Transport</keyword>
<keyword evidence="5" id="KW-0812">Transmembrane</keyword>
<organism evidence="9 10">
    <name type="scientific">Candidatus Glassbacteria bacterium RIFCSPLOWO2_12_FULL_58_11</name>
    <dbReference type="NCBI Taxonomy" id="1817867"/>
    <lineage>
        <taxon>Bacteria</taxon>
        <taxon>Candidatus Glassiibacteriota</taxon>
    </lineage>
</organism>
<dbReference type="GO" id="GO:1990281">
    <property type="term" value="C:efflux pump complex"/>
    <property type="evidence" value="ECO:0007669"/>
    <property type="project" value="TreeGrafter"/>
</dbReference>
<evidence type="ECO:0000256" key="3">
    <source>
        <dbReference type="ARBA" id="ARBA00022448"/>
    </source>
</evidence>
<dbReference type="GO" id="GO:0015562">
    <property type="term" value="F:efflux transmembrane transporter activity"/>
    <property type="evidence" value="ECO:0007669"/>
    <property type="project" value="InterPro"/>
</dbReference>
<comment type="similarity">
    <text evidence="2">Belongs to the outer membrane factor (OMF) (TC 1.B.17) family.</text>
</comment>
<dbReference type="Proteomes" id="UP000179129">
    <property type="component" value="Unassembled WGS sequence"/>
</dbReference>
<dbReference type="InterPro" id="IPR051906">
    <property type="entry name" value="TolC-like"/>
</dbReference>
<dbReference type="Pfam" id="PF02321">
    <property type="entry name" value="OEP"/>
    <property type="match status" value="2"/>
</dbReference>
<reference evidence="9 10" key="1">
    <citation type="journal article" date="2016" name="Nat. Commun.">
        <title>Thousands of microbial genomes shed light on interconnected biogeochemical processes in an aquifer system.</title>
        <authorList>
            <person name="Anantharaman K."/>
            <person name="Brown C.T."/>
            <person name="Hug L.A."/>
            <person name="Sharon I."/>
            <person name="Castelle C.J."/>
            <person name="Probst A.J."/>
            <person name="Thomas B.C."/>
            <person name="Singh A."/>
            <person name="Wilkins M.J."/>
            <person name="Karaoz U."/>
            <person name="Brodie E.L."/>
            <person name="Williams K.H."/>
            <person name="Hubbard S.S."/>
            <person name="Banfield J.F."/>
        </authorList>
    </citation>
    <scope>NUCLEOTIDE SEQUENCE [LARGE SCALE GENOMIC DNA]</scope>
</reference>
<gene>
    <name evidence="9" type="ORF">A3F83_07200</name>
</gene>
<dbReference type="Gene3D" id="1.20.1600.10">
    <property type="entry name" value="Outer membrane efflux proteins (OEP)"/>
    <property type="match status" value="1"/>
</dbReference>
<keyword evidence="7" id="KW-0998">Cell outer membrane</keyword>
<dbReference type="InterPro" id="IPR003423">
    <property type="entry name" value="OMP_efflux"/>
</dbReference>
<dbReference type="STRING" id="1817867.A3F83_07200"/>
<dbReference type="PANTHER" id="PTHR30026">
    <property type="entry name" value="OUTER MEMBRANE PROTEIN TOLC"/>
    <property type="match status" value="1"/>
</dbReference>
<dbReference type="SUPFAM" id="SSF56954">
    <property type="entry name" value="Outer membrane efflux proteins (OEP)"/>
    <property type="match status" value="1"/>
</dbReference>
<evidence type="ECO:0000256" key="8">
    <source>
        <dbReference type="SAM" id="SignalP"/>
    </source>
</evidence>
<dbReference type="EMBL" id="MFIX01000245">
    <property type="protein sequence ID" value="OGG00721.1"/>
    <property type="molecule type" value="Genomic_DNA"/>
</dbReference>
<evidence type="ECO:0000313" key="9">
    <source>
        <dbReference type="EMBL" id="OGG00721.1"/>
    </source>
</evidence>
<feature type="chain" id="PRO_5009522494" description="Transporter" evidence="8">
    <location>
        <begin position="26"/>
        <end position="425"/>
    </location>
</feature>
<dbReference type="GO" id="GO:0015288">
    <property type="term" value="F:porin activity"/>
    <property type="evidence" value="ECO:0007669"/>
    <property type="project" value="TreeGrafter"/>
</dbReference>
<evidence type="ECO:0000256" key="5">
    <source>
        <dbReference type="ARBA" id="ARBA00022692"/>
    </source>
</evidence>
<comment type="subcellular location">
    <subcellularLocation>
        <location evidence="1">Cell outer membrane</location>
    </subcellularLocation>
</comment>
<sequence>MFFNLRRGPLLLFIALLLNIQPVRAADPEGGVMLSTLIEQALEVNPRVRQLRAGWQAAEQEIPQAGAWMDPLVGLNIMSLPVRSFDFDREEMTGKQVQVMQNIPLPGITGLKEDISEQAALQAKSYYEDTRNNIVFQLKTAYYSLYHIEKSLEITEKNKALLEDFVRIAESKYATGQGLQQDVLKAQVELSKMLEQLIMLRQKSSATSARINTLLNRDPGKPIGKLAEVAEEPFEYAVEQLQQMALGNRPLLQAADAGVRQARLSYELAKKDYWPSLNLGLEYSQRNNRNDLLSGMFSISLPVFADRKQRQRVQQTLFEIEAATYQYNDEKNEINQEISELYSEIKQNLELLPLFGEGIIPQASQSLQSAIAGYQVNKVDFLTLLDNQLTLFNYEIDYFRVLTEYRQQISRMEWVVGQKLMISLQ</sequence>
<name>A0A1F5YKL9_9BACT</name>
<keyword evidence="6" id="KW-0472">Membrane</keyword>
<evidence type="ECO:0000256" key="6">
    <source>
        <dbReference type="ARBA" id="ARBA00023136"/>
    </source>
</evidence>
<keyword evidence="8" id="KW-0732">Signal</keyword>
<dbReference type="GO" id="GO:0009279">
    <property type="term" value="C:cell outer membrane"/>
    <property type="evidence" value="ECO:0007669"/>
    <property type="project" value="UniProtKB-SubCell"/>
</dbReference>
<evidence type="ECO:0000256" key="4">
    <source>
        <dbReference type="ARBA" id="ARBA00022452"/>
    </source>
</evidence>
<evidence type="ECO:0000256" key="1">
    <source>
        <dbReference type="ARBA" id="ARBA00004442"/>
    </source>
</evidence>
<evidence type="ECO:0008006" key="11">
    <source>
        <dbReference type="Google" id="ProtNLM"/>
    </source>
</evidence>
<evidence type="ECO:0000313" key="10">
    <source>
        <dbReference type="Proteomes" id="UP000179129"/>
    </source>
</evidence>
<feature type="signal peptide" evidence="8">
    <location>
        <begin position="1"/>
        <end position="25"/>
    </location>
</feature>
<comment type="caution">
    <text evidence="9">The sequence shown here is derived from an EMBL/GenBank/DDBJ whole genome shotgun (WGS) entry which is preliminary data.</text>
</comment>
<keyword evidence="4" id="KW-1134">Transmembrane beta strand</keyword>
<dbReference type="PANTHER" id="PTHR30026:SF20">
    <property type="entry name" value="OUTER MEMBRANE PROTEIN TOLC"/>
    <property type="match status" value="1"/>
</dbReference>
<evidence type="ECO:0000256" key="7">
    <source>
        <dbReference type="ARBA" id="ARBA00023237"/>
    </source>
</evidence>
<evidence type="ECO:0000256" key="2">
    <source>
        <dbReference type="ARBA" id="ARBA00007613"/>
    </source>
</evidence>
<protein>
    <recommendedName>
        <fullName evidence="11">Transporter</fullName>
    </recommendedName>
</protein>
<dbReference type="AlphaFoldDB" id="A0A1F5YKL9"/>
<proteinExistence type="inferred from homology"/>